<evidence type="ECO:0000259" key="8">
    <source>
        <dbReference type="Pfam" id="PF05504"/>
    </source>
</evidence>
<evidence type="ECO:0000256" key="1">
    <source>
        <dbReference type="ARBA" id="ARBA00004635"/>
    </source>
</evidence>
<comment type="subcellular location">
    <subcellularLocation>
        <location evidence="1">Membrane</location>
        <topology evidence="1">Lipid-anchor</topology>
    </subcellularLocation>
</comment>
<feature type="domain" description="Spore germination GerAC-like C-terminal" evidence="8">
    <location>
        <begin position="203"/>
        <end position="364"/>
    </location>
</feature>
<evidence type="ECO:0000256" key="3">
    <source>
        <dbReference type="ARBA" id="ARBA00022544"/>
    </source>
</evidence>
<dbReference type="Pfam" id="PF05504">
    <property type="entry name" value="Spore_GerAC"/>
    <property type="match status" value="1"/>
</dbReference>
<gene>
    <name evidence="10" type="ORF">JHL18_12730</name>
</gene>
<sequence>MKKGKIFVGIVSSIIIIMSFINSRGELVENLELPVGLGADIDRSSGQLQYSVPLLTYSIGGSEELTKKILVGKGATLGQTRESRQLQSDKKLTLGVMRVYAFSEETARYGLREWIDINFNNAFFNDRVICIVCKGTAEELFNFDIPGYKSSVEYIENMVKNLKEYNFFKMQYSLNDLIVRVDAEGRNALLPYIETCGDKVKVTGLAIFKDDKMIGKADIRETRMINMLKENNVKGVLTLQKSADEYVNMMANTNRKIKCTKEGGKYKFIINLNIKGEIMSNEVYKKMYEKEKNIKLFEKDMKALIEKQSNDLINDIKSKYQADILDLGRVAASKYGRDNGNDWDKIVTQSEVVVNVKVKLTGLGRGDY</sequence>
<dbReference type="RefSeq" id="WP_200269720.1">
    <property type="nucleotide sequence ID" value="NZ_JAENHN010000037.1"/>
</dbReference>
<keyword evidence="7" id="KW-0449">Lipoprotein</keyword>
<evidence type="ECO:0000313" key="10">
    <source>
        <dbReference type="EMBL" id="MBK1811486.1"/>
    </source>
</evidence>
<evidence type="ECO:0000259" key="9">
    <source>
        <dbReference type="Pfam" id="PF25198"/>
    </source>
</evidence>
<protein>
    <submittedName>
        <fullName evidence="10">Ger(X)C family spore germination protein</fullName>
    </submittedName>
</protein>
<comment type="caution">
    <text evidence="10">The sequence shown here is derived from an EMBL/GenBank/DDBJ whole genome shotgun (WGS) entry which is preliminary data.</text>
</comment>
<reference evidence="11" key="1">
    <citation type="submission" date="2021-01" db="EMBL/GenBank/DDBJ databases">
        <title>Genome public.</title>
        <authorList>
            <person name="Liu C."/>
            <person name="Sun Q."/>
        </authorList>
    </citation>
    <scope>NUCLEOTIDE SEQUENCE [LARGE SCALE GENOMIC DNA]</scope>
    <source>
        <strain evidence="11">YIM B02505</strain>
    </source>
</reference>
<dbReference type="InterPro" id="IPR038501">
    <property type="entry name" value="Spore_GerAC_C_sf"/>
</dbReference>
<dbReference type="PANTHER" id="PTHR35789:SF1">
    <property type="entry name" value="SPORE GERMINATION PROTEIN B3"/>
    <property type="match status" value="1"/>
</dbReference>
<dbReference type="NCBIfam" id="TIGR02887">
    <property type="entry name" value="spore_ger_x_C"/>
    <property type="match status" value="1"/>
</dbReference>
<keyword evidence="4" id="KW-0732">Signal</keyword>
<evidence type="ECO:0000256" key="6">
    <source>
        <dbReference type="ARBA" id="ARBA00023139"/>
    </source>
</evidence>
<evidence type="ECO:0000256" key="4">
    <source>
        <dbReference type="ARBA" id="ARBA00022729"/>
    </source>
</evidence>
<dbReference type="Pfam" id="PF25198">
    <property type="entry name" value="Spore_GerAC_N"/>
    <property type="match status" value="1"/>
</dbReference>
<dbReference type="Proteomes" id="UP000596739">
    <property type="component" value="Unassembled WGS sequence"/>
</dbReference>
<dbReference type="InterPro" id="IPR008844">
    <property type="entry name" value="Spore_GerAC-like"/>
</dbReference>
<dbReference type="PANTHER" id="PTHR35789">
    <property type="entry name" value="SPORE GERMINATION PROTEIN B3"/>
    <property type="match status" value="1"/>
</dbReference>
<evidence type="ECO:0000313" key="11">
    <source>
        <dbReference type="Proteomes" id="UP000596739"/>
    </source>
</evidence>
<evidence type="ECO:0000256" key="5">
    <source>
        <dbReference type="ARBA" id="ARBA00023136"/>
    </source>
</evidence>
<keyword evidence="6" id="KW-0564">Palmitate</keyword>
<dbReference type="InterPro" id="IPR057336">
    <property type="entry name" value="GerAC_N"/>
</dbReference>
<evidence type="ECO:0000256" key="2">
    <source>
        <dbReference type="ARBA" id="ARBA00007886"/>
    </source>
</evidence>
<proteinExistence type="inferred from homology"/>
<keyword evidence="5" id="KW-0472">Membrane</keyword>
<comment type="similarity">
    <text evidence="2">Belongs to the GerABKC lipoprotein family.</text>
</comment>
<organism evidence="10 11">
    <name type="scientific">Clostridium yunnanense</name>
    <dbReference type="NCBI Taxonomy" id="2800325"/>
    <lineage>
        <taxon>Bacteria</taxon>
        <taxon>Bacillati</taxon>
        <taxon>Bacillota</taxon>
        <taxon>Clostridia</taxon>
        <taxon>Eubacteriales</taxon>
        <taxon>Clostridiaceae</taxon>
        <taxon>Clostridium</taxon>
    </lineage>
</organism>
<evidence type="ECO:0000256" key="7">
    <source>
        <dbReference type="ARBA" id="ARBA00023288"/>
    </source>
</evidence>
<dbReference type="EMBL" id="JAENHN010000037">
    <property type="protein sequence ID" value="MBK1811486.1"/>
    <property type="molecule type" value="Genomic_DNA"/>
</dbReference>
<feature type="domain" description="Spore germination protein N-terminal" evidence="9">
    <location>
        <begin position="28"/>
        <end position="194"/>
    </location>
</feature>
<keyword evidence="11" id="KW-1185">Reference proteome</keyword>
<accession>A0ABS1EPZ1</accession>
<dbReference type="InterPro" id="IPR046953">
    <property type="entry name" value="Spore_GerAC-like_C"/>
</dbReference>
<keyword evidence="3" id="KW-0309">Germination</keyword>
<dbReference type="Gene3D" id="3.30.300.210">
    <property type="entry name" value="Nutrient germinant receptor protein C, domain 3"/>
    <property type="match status" value="1"/>
</dbReference>
<name>A0ABS1EPZ1_9CLOT</name>